<evidence type="ECO:0000256" key="2">
    <source>
        <dbReference type="ARBA" id="ARBA00022679"/>
    </source>
</evidence>
<dbReference type="OrthoDB" id="2189411at2759"/>
<evidence type="ECO:0000256" key="1">
    <source>
        <dbReference type="ARBA" id="ARBA00004141"/>
    </source>
</evidence>
<dbReference type="AlphaFoldDB" id="E0S713"/>
<dbReference type="EMBL" id="CP001946">
    <property type="protein sequence ID" value="ADM11599.1"/>
    <property type="molecule type" value="Genomic_DNA"/>
</dbReference>
<evidence type="ECO:0000256" key="4">
    <source>
        <dbReference type="ARBA" id="ARBA00022989"/>
    </source>
</evidence>
<dbReference type="InterPro" id="IPR049941">
    <property type="entry name" value="LPLAT_7/PORCN-like"/>
</dbReference>
<reference evidence="8 9" key="2">
    <citation type="journal article" date="2012" name="Proc. Natl. Acad. Sci. U.S.A.">
        <title>Gain and loss of multiple functionally related, horizontally transferred genes in the reduced genomes of two microsporidian parasites.</title>
        <authorList>
            <person name="Pombert J.-F."/>
            <person name="Selman M."/>
            <person name="Burki F."/>
            <person name="Bardell F.T."/>
            <person name="Farinelli L."/>
            <person name="Solter L.F."/>
            <person name="Whitman D.W."/>
            <person name="Weiss L.M."/>
            <person name="Corradi N."/>
            <person name="Keeling P.J."/>
        </authorList>
    </citation>
    <scope>NUCLEOTIDE SEQUENCE [LARGE SCALE GENOMIC DNA]</scope>
    <source>
        <strain evidence="8 9">ATCC 50506</strain>
    </source>
</reference>
<feature type="transmembrane region" description="Helical" evidence="7">
    <location>
        <begin position="134"/>
        <end position="151"/>
    </location>
</feature>
<dbReference type="RefSeq" id="XP_003072959.1">
    <property type="nucleotide sequence ID" value="XM_003072913.1"/>
</dbReference>
<keyword evidence="3 7" id="KW-0812">Transmembrane</keyword>
<feature type="transmembrane region" description="Helical" evidence="7">
    <location>
        <begin position="171"/>
        <end position="188"/>
    </location>
</feature>
<keyword evidence="4 7" id="KW-1133">Transmembrane helix</keyword>
<reference evidence="8 9" key="1">
    <citation type="journal article" date="2010" name="Nat. Commun.">
        <title>The complete sequence of the smallest known nuclear genome from the microsporidian Encephalitozoon intestinalis.</title>
        <authorList>
            <person name="Corradi N."/>
            <person name="Pombert J.-F."/>
            <person name="Farinelli L."/>
            <person name="Didier E.S."/>
            <person name="Keeling P.J."/>
        </authorList>
    </citation>
    <scope>NUCLEOTIDE SEQUENCE [LARGE SCALE GENOMIC DNA]</scope>
    <source>
        <strain evidence="8 9">ATCC 50506</strain>
    </source>
</reference>
<dbReference type="Proteomes" id="UP000002313">
    <property type="component" value="Chromosome V"/>
</dbReference>
<dbReference type="InterPro" id="IPR004299">
    <property type="entry name" value="MBOAT_fam"/>
</dbReference>
<gene>
    <name evidence="8" type="ORF">Eint_051520</name>
</gene>
<feature type="transmembrane region" description="Helical" evidence="7">
    <location>
        <begin position="280"/>
        <end position="307"/>
    </location>
</feature>
<dbReference type="GeneID" id="9699280"/>
<evidence type="ECO:0000256" key="5">
    <source>
        <dbReference type="ARBA" id="ARBA00023136"/>
    </source>
</evidence>
<dbReference type="GO" id="GO:0030258">
    <property type="term" value="P:lipid modification"/>
    <property type="evidence" value="ECO:0007669"/>
    <property type="project" value="TreeGrafter"/>
</dbReference>
<evidence type="ECO:0000256" key="7">
    <source>
        <dbReference type="SAM" id="Phobius"/>
    </source>
</evidence>
<dbReference type="KEGG" id="ein:Eint_051520"/>
<keyword evidence="6" id="KW-0012">Acyltransferase</keyword>
<sequence>MIRKISEVSHLERRFLASLFLTLFTSYTMRNRARAHHLLSAMLILYIAFDYKHTAYILGSIFLNSLLLKYIPMSEYSFTLFNILILYIYKIFGPLFEERISGSFDISGVLMLMTIKMCYLGKEYDRKTNSIKDALSYMLFTPGLMLGPTPTFKDFIQNKYEEPKRPPYGTFLKSFAFLILFQALRISVPRSHLLEENTSLLSRLIYLYLFTVGNRIKFYFAWHFSHGCFAFQNFPDLLNADFMKVELATSVKDLSTYWNICTGIWLKNCFFLPMKEKSIFWASIATSGVSALWHGINPCYLIMFLSFSSSIPIVKENNKLLQRFCPSLFWILSRIQMLLLTTYFTTSFFLLSISDLIHVWKGVYFAGHVFLVFSLAVQMILKLFLRPEKDKNTH</sequence>
<evidence type="ECO:0000313" key="8">
    <source>
        <dbReference type="EMBL" id="ADM11599.1"/>
    </source>
</evidence>
<keyword evidence="5 7" id="KW-0472">Membrane</keyword>
<dbReference type="GO" id="GO:0016746">
    <property type="term" value="F:acyltransferase activity"/>
    <property type="evidence" value="ECO:0007669"/>
    <property type="project" value="UniProtKB-KW"/>
</dbReference>
<accession>E0S713</accession>
<dbReference type="GO" id="GO:0016020">
    <property type="term" value="C:membrane"/>
    <property type="evidence" value="ECO:0007669"/>
    <property type="project" value="UniProtKB-SubCell"/>
</dbReference>
<protein>
    <submittedName>
        <fullName evidence="8">Membrane protein</fullName>
    </submittedName>
</protein>
<dbReference type="PANTHER" id="PTHR13906">
    <property type="entry name" value="PORCUPINE"/>
    <property type="match status" value="1"/>
</dbReference>
<keyword evidence="2" id="KW-0808">Transferase</keyword>
<keyword evidence="9" id="KW-1185">Reference proteome</keyword>
<proteinExistence type="predicted"/>
<dbReference type="Pfam" id="PF03062">
    <property type="entry name" value="MBOAT"/>
    <property type="match status" value="1"/>
</dbReference>
<dbReference type="VEuPathDB" id="MicrosporidiaDB:Eint_051520"/>
<evidence type="ECO:0000313" key="9">
    <source>
        <dbReference type="Proteomes" id="UP000002313"/>
    </source>
</evidence>
<name>E0S713_ENCIT</name>
<feature type="transmembrane region" description="Helical" evidence="7">
    <location>
        <begin position="78"/>
        <end position="96"/>
    </location>
</feature>
<dbReference type="PANTHER" id="PTHR13906:SF4">
    <property type="entry name" value="LYSOPHOSPHOLIPID ACYLTRANSFERASE 6"/>
    <property type="match status" value="1"/>
</dbReference>
<comment type="subcellular location">
    <subcellularLocation>
        <location evidence="1">Membrane</location>
        <topology evidence="1">Multi-pass membrane protein</topology>
    </subcellularLocation>
</comment>
<feature type="transmembrane region" description="Helical" evidence="7">
    <location>
        <begin position="363"/>
        <end position="385"/>
    </location>
</feature>
<feature type="transmembrane region" description="Helical" evidence="7">
    <location>
        <begin position="328"/>
        <end position="351"/>
    </location>
</feature>
<organism evidence="8 9">
    <name type="scientific">Encephalitozoon intestinalis (strain ATCC 50506)</name>
    <name type="common">Microsporidian parasite</name>
    <name type="synonym">Septata intestinalis</name>
    <dbReference type="NCBI Taxonomy" id="876142"/>
    <lineage>
        <taxon>Eukaryota</taxon>
        <taxon>Fungi</taxon>
        <taxon>Fungi incertae sedis</taxon>
        <taxon>Microsporidia</taxon>
        <taxon>Unikaryonidae</taxon>
        <taxon>Encephalitozoon</taxon>
    </lineage>
</organism>
<evidence type="ECO:0000256" key="3">
    <source>
        <dbReference type="ARBA" id="ARBA00022692"/>
    </source>
</evidence>
<evidence type="ECO:0000256" key="6">
    <source>
        <dbReference type="ARBA" id="ARBA00023315"/>
    </source>
</evidence>
<dbReference type="HOGENOM" id="CLU_052673_0_0_1"/>
<feature type="transmembrane region" description="Helical" evidence="7">
    <location>
        <begin position="200"/>
        <end position="222"/>
    </location>
</feature>